<dbReference type="SMART" id="SM00853">
    <property type="entry name" value="MutL_C"/>
    <property type="match status" value="1"/>
</dbReference>
<dbReference type="InterPro" id="IPR036890">
    <property type="entry name" value="HATPase_C_sf"/>
</dbReference>
<comment type="similarity">
    <text evidence="1 4">Belongs to the DNA mismatch repair MutL/HexB family.</text>
</comment>
<gene>
    <name evidence="4 8" type="primary">mutL</name>
    <name evidence="8" type="ORF">ACFQNG_10115</name>
</gene>
<dbReference type="Gene3D" id="3.30.565.10">
    <property type="entry name" value="Histidine kinase-like ATPase, C-terminal domain"/>
    <property type="match status" value="1"/>
</dbReference>
<comment type="function">
    <text evidence="4">This protein is involved in the repair of mismatches in DNA. It is required for dam-dependent methyl-directed DNA mismatch repair. May act as a 'molecular matchmaker', a protein that promotes the formation of a stable complex between two or more DNA-binding proteins in an ATP-dependent manner without itself being part of a final effector complex.</text>
</comment>
<dbReference type="InterPro" id="IPR014721">
    <property type="entry name" value="Ribsml_uS5_D2-typ_fold_subgr"/>
</dbReference>
<evidence type="ECO:0000256" key="3">
    <source>
        <dbReference type="ARBA" id="ARBA00023204"/>
    </source>
</evidence>
<organism evidence="8 9">
    <name type="scientific">Laceyella putida</name>
    <dbReference type="NCBI Taxonomy" id="110101"/>
    <lineage>
        <taxon>Bacteria</taxon>
        <taxon>Bacillati</taxon>
        <taxon>Bacillota</taxon>
        <taxon>Bacilli</taxon>
        <taxon>Bacillales</taxon>
        <taxon>Thermoactinomycetaceae</taxon>
        <taxon>Laceyella</taxon>
    </lineage>
</organism>
<dbReference type="PANTHER" id="PTHR10073:SF12">
    <property type="entry name" value="DNA MISMATCH REPAIR PROTEIN MLH1"/>
    <property type="match status" value="1"/>
</dbReference>
<proteinExistence type="inferred from homology"/>
<keyword evidence="3 4" id="KW-0234">DNA repair</keyword>
<dbReference type="CDD" id="cd16926">
    <property type="entry name" value="HATPase_MutL-MLH-PMS-like"/>
    <property type="match status" value="1"/>
</dbReference>
<comment type="caution">
    <text evidence="8">The sequence shown here is derived from an EMBL/GenBank/DDBJ whole genome shotgun (WGS) entry which is preliminary data.</text>
</comment>
<dbReference type="SUPFAM" id="SSF118116">
    <property type="entry name" value="DNA mismatch repair protein MutL"/>
    <property type="match status" value="1"/>
</dbReference>
<keyword evidence="8" id="KW-0540">Nuclease</keyword>
<dbReference type="InterPro" id="IPR042121">
    <property type="entry name" value="MutL_C_regsub"/>
</dbReference>
<keyword evidence="9" id="KW-1185">Reference proteome</keyword>
<dbReference type="InterPro" id="IPR013507">
    <property type="entry name" value="DNA_mismatch_S5_2-like"/>
</dbReference>
<dbReference type="SUPFAM" id="SSF55874">
    <property type="entry name" value="ATPase domain of HSP90 chaperone/DNA topoisomerase II/histidine kinase"/>
    <property type="match status" value="1"/>
</dbReference>
<evidence type="ECO:0000313" key="8">
    <source>
        <dbReference type="EMBL" id="MFC7441507.1"/>
    </source>
</evidence>
<feature type="compositionally biased region" description="Polar residues" evidence="5">
    <location>
        <begin position="426"/>
        <end position="444"/>
    </location>
</feature>
<dbReference type="NCBIfam" id="TIGR00585">
    <property type="entry name" value="mutl"/>
    <property type="match status" value="1"/>
</dbReference>
<dbReference type="PANTHER" id="PTHR10073">
    <property type="entry name" value="DNA MISMATCH REPAIR PROTEIN MLH, PMS, MUTL"/>
    <property type="match status" value="1"/>
</dbReference>
<dbReference type="CDD" id="cd00782">
    <property type="entry name" value="MutL_Trans"/>
    <property type="match status" value="1"/>
</dbReference>
<dbReference type="InterPro" id="IPR014790">
    <property type="entry name" value="MutL_C"/>
</dbReference>
<protein>
    <recommendedName>
        <fullName evidence="4">DNA mismatch repair protein MutL</fullName>
    </recommendedName>
</protein>
<name>A0ABW2RKB0_9BACL</name>
<evidence type="ECO:0000256" key="2">
    <source>
        <dbReference type="ARBA" id="ARBA00022763"/>
    </source>
</evidence>
<evidence type="ECO:0000256" key="1">
    <source>
        <dbReference type="ARBA" id="ARBA00006082"/>
    </source>
</evidence>
<dbReference type="RefSeq" id="WP_379864808.1">
    <property type="nucleotide sequence ID" value="NZ_JBHTBW010000025.1"/>
</dbReference>
<dbReference type="InterPro" id="IPR037198">
    <property type="entry name" value="MutL_C_sf"/>
</dbReference>
<dbReference type="EMBL" id="JBHTBW010000025">
    <property type="protein sequence ID" value="MFC7441507.1"/>
    <property type="molecule type" value="Genomic_DNA"/>
</dbReference>
<dbReference type="InterPro" id="IPR002099">
    <property type="entry name" value="MutL/Mlh/PMS"/>
</dbReference>
<evidence type="ECO:0000256" key="5">
    <source>
        <dbReference type="SAM" id="MobiDB-lite"/>
    </source>
</evidence>
<dbReference type="HAMAP" id="MF_00149">
    <property type="entry name" value="DNA_mis_repair"/>
    <property type="match status" value="1"/>
</dbReference>
<feature type="compositionally biased region" description="Basic and acidic residues" evidence="5">
    <location>
        <begin position="458"/>
        <end position="473"/>
    </location>
</feature>
<evidence type="ECO:0000259" key="6">
    <source>
        <dbReference type="SMART" id="SM00853"/>
    </source>
</evidence>
<keyword evidence="8" id="KW-0255">Endonuclease</keyword>
<dbReference type="SUPFAM" id="SSF54211">
    <property type="entry name" value="Ribosomal protein S5 domain 2-like"/>
    <property type="match status" value="1"/>
</dbReference>
<dbReference type="Gene3D" id="3.30.1370.100">
    <property type="entry name" value="MutL, C-terminal domain, regulatory subdomain"/>
    <property type="match status" value="1"/>
</dbReference>
<dbReference type="Gene3D" id="3.30.230.10">
    <property type="match status" value="1"/>
</dbReference>
<dbReference type="Gene3D" id="3.30.1540.20">
    <property type="entry name" value="MutL, C-terminal domain, dimerisation subdomain"/>
    <property type="match status" value="1"/>
</dbReference>
<dbReference type="SMART" id="SM01340">
    <property type="entry name" value="DNA_mis_repair"/>
    <property type="match status" value="1"/>
</dbReference>
<dbReference type="InterPro" id="IPR042120">
    <property type="entry name" value="MutL_C_dimsub"/>
</dbReference>
<sequence length="677" mass="76167">MGRIQVLDDHLANQIAAGEVVERPASIVKELVENSIDANATRIQIQIEEGGISLIRVSDNGIGMDKDDAVLAFSRHATSKIKRERDLFSIRTLGFRGEAMPSIASVARVTLTTAHDPSQLATEVRIEGGELLAVEDTSRSQGTDVVVKELFYNTPARLKYLKTVNTEVSHVADVVGRLALAHPHISFSLSHNQRELFRTSGDGKLLHVLHALYGKQVASRMVAFKGEDADFLIAGYVTKPEITRSTRSYLSIVLNGRFVRSIPMTQAILRAYGTLLPNGRYPIGILTVQMDPKLVDVNVHPAKLEVRLSKEKECCQLVEEAIKRAFKEERFMPGATSSVGQARIKTTVVQDEFSWEQTEAPPARQAREQVYPPLKPQGGQVQESAESAERDEAEQPEPRRSFNQPPSRMQERQMTGERKQTPSPPQSATRPSQSAYRSALSTFAKQEEGQEQPSPPVKVEDTKNLEPEVRSTEPEQSPPPAGSPRLPEMEPLAQVHGTYIVAQSKDGFYLIDQHAAHERIYYEIYSRRLGEENSKQYPLLIPMTIECSPAEAELLEAKLDYLRQWGLEMEPFGGTTFVVRAYPIWFPREDADRLIHEIIEWLKEHGKVETSVLRDATAKMMSCKAAIKANRHLRRDEMEKLLAQLNQCENPFTCPHGRPIFVHFSAYELEKMFKRVM</sequence>
<dbReference type="InterPro" id="IPR020568">
    <property type="entry name" value="Ribosomal_Su5_D2-typ_SF"/>
</dbReference>
<dbReference type="InterPro" id="IPR038973">
    <property type="entry name" value="MutL/Mlh/Pms-like"/>
</dbReference>
<keyword evidence="2 4" id="KW-0227">DNA damage</keyword>
<dbReference type="GO" id="GO:0004519">
    <property type="term" value="F:endonuclease activity"/>
    <property type="evidence" value="ECO:0007669"/>
    <property type="project" value="UniProtKB-KW"/>
</dbReference>
<dbReference type="Pfam" id="PF01119">
    <property type="entry name" value="DNA_mis_repair"/>
    <property type="match status" value="1"/>
</dbReference>
<dbReference type="Proteomes" id="UP001596500">
    <property type="component" value="Unassembled WGS sequence"/>
</dbReference>
<keyword evidence="8" id="KW-0378">Hydrolase</keyword>
<feature type="domain" description="DNA mismatch repair protein S5" evidence="7">
    <location>
        <begin position="209"/>
        <end position="327"/>
    </location>
</feature>
<accession>A0ABW2RKB0</accession>
<dbReference type="InterPro" id="IPR020667">
    <property type="entry name" value="DNA_mismatch_repair_MutL"/>
</dbReference>
<dbReference type="Pfam" id="PF08676">
    <property type="entry name" value="MutL_C"/>
    <property type="match status" value="1"/>
</dbReference>
<evidence type="ECO:0000256" key="4">
    <source>
        <dbReference type="HAMAP-Rule" id="MF_00149"/>
    </source>
</evidence>
<evidence type="ECO:0000259" key="7">
    <source>
        <dbReference type="SMART" id="SM01340"/>
    </source>
</evidence>
<evidence type="ECO:0000313" key="9">
    <source>
        <dbReference type="Proteomes" id="UP001596500"/>
    </source>
</evidence>
<dbReference type="NCBIfam" id="NF000950">
    <property type="entry name" value="PRK00095.1-3"/>
    <property type="match status" value="1"/>
</dbReference>
<feature type="compositionally biased region" description="Basic and acidic residues" evidence="5">
    <location>
        <begin position="409"/>
        <end position="420"/>
    </location>
</feature>
<feature type="region of interest" description="Disordered" evidence="5">
    <location>
        <begin position="353"/>
        <end position="487"/>
    </location>
</feature>
<reference evidence="9" key="1">
    <citation type="journal article" date="2019" name="Int. J. Syst. Evol. Microbiol.">
        <title>The Global Catalogue of Microorganisms (GCM) 10K type strain sequencing project: providing services to taxonomists for standard genome sequencing and annotation.</title>
        <authorList>
            <consortium name="The Broad Institute Genomics Platform"/>
            <consortium name="The Broad Institute Genome Sequencing Center for Infectious Disease"/>
            <person name="Wu L."/>
            <person name="Ma J."/>
        </authorList>
    </citation>
    <scope>NUCLEOTIDE SEQUENCE [LARGE SCALE GENOMIC DNA]</scope>
    <source>
        <strain evidence="9">CGMCC 1.12942</strain>
    </source>
</reference>
<dbReference type="Pfam" id="PF13589">
    <property type="entry name" value="HATPase_c_3"/>
    <property type="match status" value="1"/>
</dbReference>
<feature type="domain" description="MutL C-terminal dimerisation" evidence="6">
    <location>
        <begin position="491"/>
        <end position="633"/>
    </location>
</feature>